<dbReference type="EMBL" id="HG994368">
    <property type="protein sequence ID" value="CAF1857536.1"/>
    <property type="molecule type" value="Genomic_DNA"/>
</dbReference>
<proteinExistence type="predicted"/>
<feature type="non-terminal residue" evidence="1">
    <location>
        <position position="1"/>
    </location>
</feature>
<protein>
    <submittedName>
        <fullName evidence="1">(rape) hypothetical protein</fullName>
    </submittedName>
</protein>
<feature type="non-terminal residue" evidence="1">
    <location>
        <position position="70"/>
    </location>
</feature>
<dbReference type="Proteomes" id="UP001295469">
    <property type="component" value="Chromosome C04"/>
</dbReference>
<dbReference type="AlphaFoldDB" id="A0A816K0E5"/>
<evidence type="ECO:0000313" key="1">
    <source>
        <dbReference type="EMBL" id="CAF1857536.1"/>
    </source>
</evidence>
<organism evidence="1">
    <name type="scientific">Brassica napus</name>
    <name type="common">Rape</name>
    <dbReference type="NCBI Taxonomy" id="3708"/>
    <lineage>
        <taxon>Eukaryota</taxon>
        <taxon>Viridiplantae</taxon>
        <taxon>Streptophyta</taxon>
        <taxon>Embryophyta</taxon>
        <taxon>Tracheophyta</taxon>
        <taxon>Spermatophyta</taxon>
        <taxon>Magnoliopsida</taxon>
        <taxon>eudicotyledons</taxon>
        <taxon>Gunneridae</taxon>
        <taxon>Pentapetalae</taxon>
        <taxon>rosids</taxon>
        <taxon>malvids</taxon>
        <taxon>Brassicales</taxon>
        <taxon>Brassicaceae</taxon>
        <taxon>Brassiceae</taxon>
        <taxon>Brassica</taxon>
    </lineage>
</organism>
<name>A0A816K0E5_BRANA</name>
<reference evidence="1" key="1">
    <citation type="submission" date="2021-01" db="EMBL/GenBank/DDBJ databases">
        <authorList>
            <consortium name="Genoscope - CEA"/>
            <person name="William W."/>
        </authorList>
    </citation>
    <scope>NUCLEOTIDE SEQUENCE</scope>
</reference>
<gene>
    <name evidence="1" type="ORF">DARMORV10_C04P43390.1</name>
</gene>
<accession>A0A816K0E5</accession>
<sequence>LWRSSTEDFKRSLLCVDFKRSLLFRSFLQLQIYEGRLLKNSTLQKTSSEVFLCKYWLTFEIETFSKFPKK</sequence>